<dbReference type="SUPFAM" id="SSF103025">
    <property type="entry name" value="Folate-binding domain"/>
    <property type="match status" value="1"/>
</dbReference>
<reference evidence="2" key="1">
    <citation type="submission" date="2006-08" db="EMBL/GenBank/DDBJ databases">
        <title>Complete sequence of Alkalilimnicola ehrilichei MLHE-1.</title>
        <authorList>
            <person name="Copeland A."/>
            <person name="Lucas S."/>
            <person name="Lapidus A."/>
            <person name="Barry K."/>
            <person name="Detter J.C."/>
            <person name="Glavina del Rio T."/>
            <person name="Hammon N."/>
            <person name="Israni S."/>
            <person name="Dalin E."/>
            <person name="Tice H."/>
            <person name="Pitluck S."/>
            <person name="Sims D."/>
            <person name="Brettin T."/>
            <person name="Bruce D."/>
            <person name="Han C."/>
            <person name="Tapia R."/>
            <person name="Gilna P."/>
            <person name="Schmutz J."/>
            <person name="Larimer F."/>
            <person name="Land M."/>
            <person name="Hauser L."/>
            <person name="Kyrpides N."/>
            <person name="Mikhailova N."/>
            <person name="Oremland R.S."/>
            <person name="Hoeft S.E."/>
            <person name="Switzer-Blum J."/>
            <person name="Kulp T."/>
            <person name="King G."/>
            <person name="Tabita R."/>
            <person name="Witte B."/>
            <person name="Santini J.M."/>
            <person name="Basu P."/>
            <person name="Hollibaugh J.T."/>
            <person name="Xie G."/>
            <person name="Stolz J.F."/>
            <person name="Richardson P."/>
        </authorList>
    </citation>
    <scope>NUCLEOTIDE SEQUENCE [LARGE SCALE GENOMIC DNA]</scope>
    <source>
        <strain evidence="2">ATCC BAA-1101 / DSM 17681 / MLHE-1</strain>
    </source>
</reference>
<dbReference type="EMBL" id="CP000453">
    <property type="protein sequence ID" value="ABI56679.1"/>
    <property type="molecule type" value="Genomic_DNA"/>
</dbReference>
<dbReference type="Gene3D" id="3.30.70.1400">
    <property type="entry name" value="Aminomethyltransferase beta-barrel domains"/>
    <property type="match status" value="1"/>
</dbReference>
<dbReference type="Proteomes" id="UP000001962">
    <property type="component" value="Chromosome"/>
</dbReference>
<dbReference type="RefSeq" id="WP_011629074.1">
    <property type="nucleotide sequence ID" value="NC_008340.1"/>
</dbReference>
<keyword evidence="2" id="KW-1185">Reference proteome</keyword>
<evidence type="ECO:0000313" key="2">
    <source>
        <dbReference type="Proteomes" id="UP000001962"/>
    </source>
</evidence>
<accession>Q0A908</accession>
<name>Q0A908_ALKEH</name>
<dbReference type="Gene3D" id="2.40.30.160">
    <property type="match status" value="1"/>
</dbReference>
<dbReference type="GO" id="GO:0016226">
    <property type="term" value="P:iron-sulfur cluster assembly"/>
    <property type="evidence" value="ECO:0007669"/>
    <property type="project" value="TreeGrafter"/>
</dbReference>
<dbReference type="NCBIfam" id="TIGR03317">
    <property type="entry name" value="ygfZ_signature"/>
    <property type="match status" value="1"/>
</dbReference>
<dbReference type="InterPro" id="IPR045179">
    <property type="entry name" value="YgfZ/GcvT"/>
</dbReference>
<dbReference type="GO" id="GO:0016740">
    <property type="term" value="F:transferase activity"/>
    <property type="evidence" value="ECO:0007669"/>
    <property type="project" value="UniProtKB-KW"/>
</dbReference>
<organism evidence="1 2">
    <name type="scientific">Alkalilimnicola ehrlichii (strain ATCC BAA-1101 / DSM 17681 / MLHE-1)</name>
    <dbReference type="NCBI Taxonomy" id="187272"/>
    <lineage>
        <taxon>Bacteria</taxon>
        <taxon>Pseudomonadati</taxon>
        <taxon>Pseudomonadota</taxon>
        <taxon>Gammaproteobacteria</taxon>
        <taxon>Chromatiales</taxon>
        <taxon>Ectothiorhodospiraceae</taxon>
        <taxon>Alkalilimnicola</taxon>
    </lineage>
</organism>
<sequence>MSATWTDIQDTAPVSGDTLPATLLTPLPEAGVIAVEGPDATTFLHSQLTHDIEGMPEGSWRLAGWCNPKGRLLALFRVVRDGDQSFRLLCPGELVTGVMRRLQMFILRARVTLDDRSGEQLLLGLYGEEALDAATRELNTTLPEPSGTTHTHGATLLALAADRALLIAGPDRMKRLWLALHHLPVGDPQHWRLLQIRAGEPEIFQDSQDLFIPQMANLDVIDGLSFRKGCYPGQEVVARMHYLGRLKKRMFPISGTGLPPRPGTEVRDPADKRLGQVVVAESDGEDSFAGLAVLPLDHAEYGAALIEGKPITVGPLPEAAHPPSKGRG</sequence>
<dbReference type="AlphaFoldDB" id="Q0A908"/>
<dbReference type="HOGENOM" id="CLU_007884_6_2_6"/>
<proteinExistence type="predicted"/>
<protein>
    <submittedName>
        <fullName evidence="1">Glycine cleavage T protein (Aminomethyl transferase)</fullName>
    </submittedName>
</protein>
<dbReference type="eggNOG" id="COG0354">
    <property type="taxonomic scope" value="Bacteria"/>
</dbReference>
<dbReference type="OrthoDB" id="9796287at2"/>
<dbReference type="PANTHER" id="PTHR22602">
    <property type="entry name" value="TRANSFERASE CAF17, MITOCHONDRIAL-RELATED"/>
    <property type="match status" value="1"/>
</dbReference>
<dbReference type="PANTHER" id="PTHR22602:SF0">
    <property type="entry name" value="TRANSFERASE CAF17, MITOCHONDRIAL-RELATED"/>
    <property type="match status" value="1"/>
</dbReference>
<gene>
    <name evidence="1" type="ordered locus">Mlg_1330</name>
</gene>
<evidence type="ECO:0000313" key="1">
    <source>
        <dbReference type="EMBL" id="ABI56679.1"/>
    </source>
</evidence>
<keyword evidence="1" id="KW-0808">Transferase</keyword>
<dbReference type="InterPro" id="IPR017703">
    <property type="entry name" value="YgfZ/GCV_T_CS"/>
</dbReference>
<dbReference type="KEGG" id="aeh:Mlg_1330"/>
<dbReference type="Gene3D" id="3.30.70.1630">
    <property type="match status" value="1"/>
</dbReference>